<comment type="caution">
    <text evidence="3">The sequence shown here is derived from an EMBL/GenBank/DDBJ whole genome shotgun (WGS) entry which is preliminary data.</text>
</comment>
<dbReference type="Proteomes" id="UP000625210">
    <property type="component" value="Unassembled WGS sequence"/>
</dbReference>
<keyword evidence="1" id="KW-0677">Repeat</keyword>
<reference evidence="3" key="1">
    <citation type="journal article" date="2014" name="Int. J. Syst. Evol. Microbiol.">
        <title>Complete genome sequence of Corynebacterium casei LMG S-19264T (=DSM 44701T), isolated from a smear-ripened cheese.</title>
        <authorList>
            <consortium name="US DOE Joint Genome Institute (JGI-PGF)"/>
            <person name="Walter F."/>
            <person name="Albersmeier A."/>
            <person name="Kalinowski J."/>
            <person name="Ruckert C."/>
        </authorList>
    </citation>
    <scope>NUCLEOTIDE SEQUENCE</scope>
    <source>
        <strain evidence="3">CGMCC 1.15179</strain>
    </source>
</reference>
<dbReference type="InterPro" id="IPR001347">
    <property type="entry name" value="SIS_dom"/>
</dbReference>
<dbReference type="InterPro" id="IPR035466">
    <property type="entry name" value="GlmS/AgaS_SIS"/>
</dbReference>
<dbReference type="SUPFAM" id="SSF53697">
    <property type="entry name" value="SIS domain"/>
    <property type="match status" value="1"/>
</dbReference>
<dbReference type="GO" id="GO:0008483">
    <property type="term" value="F:transaminase activity"/>
    <property type="evidence" value="ECO:0007669"/>
    <property type="project" value="UniProtKB-KW"/>
</dbReference>
<sequence length="351" mass="38788">MGAPFVFDEIRRQPELWEQTLTQGKQETDRIRHLFHQLQVDEVILTGCGTSYYLAITAAAVFQEWTIPSRAIPASEMLLVPDTVLIPGTKTLVIAASRSGSTTEVVKAVQRLRSRPTVTTWGLTCHPDSPLTQAAHQSWTLPHAKEKSVVMTGSFTSMLLFLQWIAATVAKKEGPARELQHLPTAAAESMSAAHTLGQQLGADLRYDHLIYLGLGAYYGLACEGMLKAKEMTQVVCEAYNPLEFRHGPLSVLREGCRVFLLSQQRCSSQEQAVARDLRALNADVVVLAEDAASFDCDRPLPLPAGFSDAARCLLYLPLLQWVAYYRTLQSGLHPDRPRHLDQVVILPGEGQ</sequence>
<feature type="domain" description="SIS" evidence="2">
    <location>
        <begin position="31"/>
        <end position="175"/>
    </location>
</feature>
<evidence type="ECO:0000313" key="3">
    <source>
        <dbReference type="EMBL" id="GGE26363.1"/>
    </source>
</evidence>
<dbReference type="PROSITE" id="PS51464">
    <property type="entry name" value="SIS"/>
    <property type="match status" value="2"/>
</dbReference>
<dbReference type="Pfam" id="PF01380">
    <property type="entry name" value="SIS"/>
    <property type="match status" value="2"/>
</dbReference>
<dbReference type="GO" id="GO:0097367">
    <property type="term" value="F:carbohydrate derivative binding"/>
    <property type="evidence" value="ECO:0007669"/>
    <property type="project" value="InterPro"/>
</dbReference>
<feature type="domain" description="SIS" evidence="2">
    <location>
        <begin position="196"/>
        <end position="337"/>
    </location>
</feature>
<proteinExistence type="predicted"/>
<accession>A0A8J2VJR2</accession>
<gene>
    <name evidence="3" type="ORF">GCM10011571_30700</name>
</gene>
<keyword evidence="4" id="KW-1185">Reference proteome</keyword>
<name>A0A8J2VJR2_9BACL</name>
<reference evidence="3" key="2">
    <citation type="submission" date="2020-09" db="EMBL/GenBank/DDBJ databases">
        <authorList>
            <person name="Sun Q."/>
            <person name="Zhou Y."/>
        </authorList>
    </citation>
    <scope>NUCLEOTIDE SEQUENCE</scope>
    <source>
        <strain evidence="3">CGMCC 1.15179</strain>
    </source>
</reference>
<dbReference type="Gene3D" id="3.40.50.10490">
    <property type="entry name" value="Glucose-6-phosphate isomerase like protein, domain 1"/>
    <property type="match status" value="2"/>
</dbReference>
<organism evidence="3 4">
    <name type="scientific">Marinithermofilum abyssi</name>
    <dbReference type="NCBI Taxonomy" id="1571185"/>
    <lineage>
        <taxon>Bacteria</taxon>
        <taxon>Bacillati</taxon>
        <taxon>Bacillota</taxon>
        <taxon>Bacilli</taxon>
        <taxon>Bacillales</taxon>
        <taxon>Thermoactinomycetaceae</taxon>
        <taxon>Marinithermofilum</taxon>
    </lineage>
</organism>
<dbReference type="GO" id="GO:1901135">
    <property type="term" value="P:carbohydrate derivative metabolic process"/>
    <property type="evidence" value="ECO:0007669"/>
    <property type="project" value="InterPro"/>
</dbReference>
<protein>
    <submittedName>
        <fullName evidence="3">Glutamine--fructose-6-phosphate aminotransferase</fullName>
    </submittedName>
</protein>
<evidence type="ECO:0000256" key="1">
    <source>
        <dbReference type="ARBA" id="ARBA00022737"/>
    </source>
</evidence>
<keyword evidence="3" id="KW-0032">Aminotransferase</keyword>
<evidence type="ECO:0000313" key="4">
    <source>
        <dbReference type="Proteomes" id="UP000625210"/>
    </source>
</evidence>
<evidence type="ECO:0000259" key="2">
    <source>
        <dbReference type="PROSITE" id="PS51464"/>
    </source>
</evidence>
<dbReference type="AlphaFoldDB" id="A0A8J2VJR2"/>
<dbReference type="InterPro" id="IPR035490">
    <property type="entry name" value="GlmS/FrlB_SIS"/>
</dbReference>
<dbReference type="PANTHER" id="PTHR10937:SF4">
    <property type="entry name" value="GLUCOSAMINE-6-PHOSPHATE DEAMINASE"/>
    <property type="match status" value="1"/>
</dbReference>
<keyword evidence="3" id="KW-0808">Transferase</keyword>
<dbReference type="CDD" id="cd05009">
    <property type="entry name" value="SIS_GlmS_GlmD_2"/>
    <property type="match status" value="1"/>
</dbReference>
<dbReference type="InterPro" id="IPR046348">
    <property type="entry name" value="SIS_dom_sf"/>
</dbReference>
<dbReference type="EMBL" id="BMHQ01000012">
    <property type="protein sequence ID" value="GGE26363.1"/>
    <property type="molecule type" value="Genomic_DNA"/>
</dbReference>
<dbReference type="CDD" id="cd05008">
    <property type="entry name" value="SIS_GlmS_GlmD_1"/>
    <property type="match status" value="1"/>
</dbReference>
<dbReference type="RefSeq" id="WP_188648768.1">
    <property type="nucleotide sequence ID" value="NZ_BMHQ01000012.1"/>
</dbReference>
<dbReference type="PANTHER" id="PTHR10937">
    <property type="entry name" value="GLUCOSAMINE--FRUCTOSE-6-PHOSPHATE AMINOTRANSFERASE, ISOMERIZING"/>
    <property type="match status" value="1"/>
</dbReference>